<evidence type="ECO:0000313" key="2">
    <source>
        <dbReference type="Proteomes" id="UP000278351"/>
    </source>
</evidence>
<comment type="caution">
    <text evidence="1">The sequence shown here is derived from an EMBL/GenBank/DDBJ whole genome shotgun (WGS) entry which is preliminary data.</text>
</comment>
<dbReference type="Proteomes" id="UP000278351">
    <property type="component" value="Unassembled WGS sequence"/>
</dbReference>
<proteinExistence type="predicted"/>
<protein>
    <submittedName>
        <fullName evidence="1">Uncharacterized protein</fullName>
    </submittedName>
</protein>
<gene>
    <name evidence="1" type="ORF">EGT74_24630</name>
</gene>
<sequence length="108" mass="12534">MTLSETINSLLKQAEGRRTQYIKCVDSDGDELIIRVSDHRCNGRNNYLRHNARVLSFVTSTARKQDAQMIDMEWVIDETGMDKNYNTVADILADFEIESFQEPIYLEQ</sequence>
<keyword evidence="2" id="KW-1185">Reference proteome</keyword>
<name>A0A3N4PL39_9BACT</name>
<dbReference type="EMBL" id="RPDH01000003">
    <property type="protein sequence ID" value="RPE05571.1"/>
    <property type="molecule type" value="Genomic_DNA"/>
</dbReference>
<organism evidence="1 2">
    <name type="scientific">Chitinophaga lutea</name>
    <dbReference type="NCBI Taxonomy" id="2488634"/>
    <lineage>
        <taxon>Bacteria</taxon>
        <taxon>Pseudomonadati</taxon>
        <taxon>Bacteroidota</taxon>
        <taxon>Chitinophagia</taxon>
        <taxon>Chitinophagales</taxon>
        <taxon>Chitinophagaceae</taxon>
        <taxon>Chitinophaga</taxon>
    </lineage>
</organism>
<dbReference type="AlphaFoldDB" id="A0A3N4PL39"/>
<accession>A0A3N4PL39</accession>
<evidence type="ECO:0000313" key="1">
    <source>
        <dbReference type="EMBL" id="RPE05571.1"/>
    </source>
</evidence>
<dbReference type="RefSeq" id="WP_123849215.1">
    <property type="nucleotide sequence ID" value="NZ_RPDH01000003.1"/>
</dbReference>
<reference evidence="1 2" key="1">
    <citation type="submission" date="2018-11" db="EMBL/GenBank/DDBJ databases">
        <title>Chitinophaga lutea sp.nov., isolate from arsenic contaminated soil.</title>
        <authorList>
            <person name="Zong Y."/>
        </authorList>
    </citation>
    <scope>NUCLEOTIDE SEQUENCE [LARGE SCALE GENOMIC DNA]</scope>
    <source>
        <strain evidence="1 2">ZY74</strain>
    </source>
</reference>